<evidence type="ECO:0000256" key="2">
    <source>
        <dbReference type="ARBA" id="ARBA00022448"/>
    </source>
</evidence>
<dbReference type="GO" id="GO:0051287">
    <property type="term" value="F:NAD binding"/>
    <property type="evidence" value="ECO:0007669"/>
    <property type="project" value="InterPro"/>
</dbReference>
<dbReference type="GO" id="GO:0048038">
    <property type="term" value="F:quinone binding"/>
    <property type="evidence" value="ECO:0007669"/>
    <property type="project" value="InterPro"/>
</dbReference>
<proteinExistence type="inferred from homology"/>
<reference evidence="6" key="1">
    <citation type="submission" date="2018-05" db="EMBL/GenBank/DDBJ databases">
        <authorList>
            <person name="Lanie J.A."/>
            <person name="Ng W.-L."/>
            <person name="Kazmierczak K.M."/>
            <person name="Andrzejewski T.M."/>
            <person name="Davidsen T.M."/>
            <person name="Wayne K.J."/>
            <person name="Tettelin H."/>
            <person name="Glass J.I."/>
            <person name="Rusch D."/>
            <person name="Podicherti R."/>
            <person name="Tsui H.-C.T."/>
            <person name="Winkler M.E."/>
        </authorList>
    </citation>
    <scope>NUCLEOTIDE SEQUENCE</scope>
</reference>
<keyword evidence="4" id="KW-0520">NAD</keyword>
<feature type="domain" description="NADH-quinone oxidoreductase subunit D" evidence="5">
    <location>
        <begin position="297"/>
        <end position="366"/>
    </location>
</feature>
<evidence type="ECO:0000256" key="4">
    <source>
        <dbReference type="ARBA" id="ARBA00023027"/>
    </source>
</evidence>
<keyword evidence="2" id="KW-0813">Transport</keyword>
<dbReference type="InterPro" id="IPR014029">
    <property type="entry name" value="NADH_UbQ_OxRdtase_49kDa_CS"/>
</dbReference>
<evidence type="ECO:0000256" key="3">
    <source>
        <dbReference type="ARBA" id="ARBA00022967"/>
    </source>
</evidence>
<accession>A0A381SFN2</accession>
<dbReference type="HAMAP" id="MF_01358">
    <property type="entry name" value="NDH1_NuoD"/>
    <property type="match status" value="1"/>
</dbReference>
<gene>
    <name evidence="6" type="ORF">METZ01_LOCUS52837</name>
</gene>
<evidence type="ECO:0000256" key="1">
    <source>
        <dbReference type="ARBA" id="ARBA00005769"/>
    </source>
</evidence>
<dbReference type="PANTHER" id="PTHR11993:SF10">
    <property type="entry name" value="NADH DEHYDROGENASE [UBIQUINONE] IRON-SULFUR PROTEIN 2, MITOCHONDRIAL"/>
    <property type="match status" value="1"/>
</dbReference>
<dbReference type="InterPro" id="IPR029014">
    <property type="entry name" value="NiFe-Hase_large"/>
</dbReference>
<feature type="domain" description="NADH-quinone oxidoreductase subunit D" evidence="5">
    <location>
        <begin position="120"/>
        <end position="290"/>
    </location>
</feature>
<dbReference type="GO" id="GO:0016651">
    <property type="term" value="F:oxidoreductase activity, acting on NAD(P)H"/>
    <property type="evidence" value="ECO:0007669"/>
    <property type="project" value="InterPro"/>
</dbReference>
<sequence length="366" mass="40756">MLKTHEMELNMGPQHPSTHGVLRLILYLDGETIVDCKPVIGYLHRGTEKLCETRNYYQNVPFTDRTDYLAAPNGNLGYVETVEKLGGYEVSERAQFVRTAVCELSRIASHLIWLGTHAMDIGAQTMLMWTIREREVILDFFEAALGDRLTTTAFRPGGLRRDLPDGWVKAVLGFCATFPDRVDEYELLLSNNRIWIDRTAGVGVISADDAIDMGLSGPLLRGSGVAYDIRKAMPYAAYDKVDFEIAVSNDCDSYGRYALRLMEMRESVKIVEQCLHNLPDGPITGKVPKMLKIEAGKEVYHQIEAPRGELGYYIVADGTNTPYKCKIRAPSFVNLAAITQMVKGLLIADVVTVIGSIDIVLGDVDR</sequence>
<dbReference type="Pfam" id="PF00346">
    <property type="entry name" value="Complex1_49kDa"/>
    <property type="match status" value="2"/>
</dbReference>
<evidence type="ECO:0000313" key="6">
    <source>
        <dbReference type="EMBL" id="SUZ99983.1"/>
    </source>
</evidence>
<protein>
    <recommendedName>
        <fullName evidence="5">NADH-quinone oxidoreductase subunit D domain-containing protein</fullName>
    </recommendedName>
</protein>
<comment type="similarity">
    <text evidence="1">Belongs to the complex I 49 kDa subunit family.</text>
</comment>
<dbReference type="InterPro" id="IPR022885">
    <property type="entry name" value="NDH1_su_D/H"/>
</dbReference>
<dbReference type="PANTHER" id="PTHR11993">
    <property type="entry name" value="NADH-UBIQUINONE OXIDOREDUCTASE 49 KDA SUBUNIT"/>
    <property type="match status" value="1"/>
</dbReference>
<dbReference type="EMBL" id="UINC01002756">
    <property type="protein sequence ID" value="SUZ99983.1"/>
    <property type="molecule type" value="Genomic_DNA"/>
</dbReference>
<evidence type="ECO:0000259" key="5">
    <source>
        <dbReference type="Pfam" id="PF00346"/>
    </source>
</evidence>
<dbReference type="Gene3D" id="1.10.645.10">
    <property type="entry name" value="Cytochrome-c3 Hydrogenase, chain B"/>
    <property type="match status" value="1"/>
</dbReference>
<dbReference type="SUPFAM" id="SSF56762">
    <property type="entry name" value="HydB/Nqo4-like"/>
    <property type="match status" value="1"/>
</dbReference>
<dbReference type="AlphaFoldDB" id="A0A381SFN2"/>
<dbReference type="NCBIfam" id="NF004739">
    <property type="entry name" value="PRK06075.1"/>
    <property type="match status" value="1"/>
</dbReference>
<keyword evidence="3" id="KW-1278">Translocase</keyword>
<dbReference type="PROSITE" id="PS00535">
    <property type="entry name" value="COMPLEX1_49K"/>
    <property type="match status" value="1"/>
</dbReference>
<name>A0A381SFN2_9ZZZZ</name>
<dbReference type="InterPro" id="IPR001135">
    <property type="entry name" value="NADH_Q_OxRdtase_suD"/>
</dbReference>
<organism evidence="6">
    <name type="scientific">marine metagenome</name>
    <dbReference type="NCBI Taxonomy" id="408172"/>
    <lineage>
        <taxon>unclassified sequences</taxon>
        <taxon>metagenomes</taxon>
        <taxon>ecological metagenomes</taxon>
    </lineage>
</organism>